<gene>
    <name evidence="2" type="ORF">C0V70_00900</name>
</gene>
<proteinExistence type="predicted"/>
<evidence type="ECO:0000256" key="1">
    <source>
        <dbReference type="SAM" id="Phobius"/>
    </source>
</evidence>
<feature type="transmembrane region" description="Helical" evidence="1">
    <location>
        <begin position="114"/>
        <end position="133"/>
    </location>
</feature>
<dbReference type="EMBL" id="CP025704">
    <property type="protein sequence ID" value="AUN96688.1"/>
    <property type="molecule type" value="Genomic_DNA"/>
</dbReference>
<feature type="transmembrane region" description="Helical" evidence="1">
    <location>
        <begin position="163"/>
        <end position="186"/>
    </location>
</feature>
<reference evidence="2 3" key="1">
    <citation type="submission" date="2018-01" db="EMBL/GenBank/DDBJ databases">
        <title>Complete genome sequence of Bacteriovorax stolpii DSM12778.</title>
        <authorList>
            <person name="Tang B."/>
            <person name="Chang J."/>
        </authorList>
    </citation>
    <scope>NUCLEOTIDE SEQUENCE [LARGE SCALE GENOMIC DNA]</scope>
    <source>
        <strain evidence="2 3">DSM 12778</strain>
    </source>
</reference>
<protein>
    <recommendedName>
        <fullName evidence="4">Heparan-alpha-glucosaminide N-acetyltransferase catalytic domain-containing protein</fullName>
    </recommendedName>
</protein>
<keyword evidence="1" id="KW-1133">Transmembrane helix</keyword>
<feature type="transmembrane region" description="Helical" evidence="1">
    <location>
        <begin position="233"/>
        <end position="250"/>
    </location>
</feature>
<keyword evidence="1" id="KW-0472">Membrane</keyword>
<feature type="transmembrane region" description="Helical" evidence="1">
    <location>
        <begin position="270"/>
        <end position="291"/>
    </location>
</feature>
<keyword evidence="3" id="KW-1185">Reference proteome</keyword>
<feature type="transmembrane region" description="Helical" evidence="1">
    <location>
        <begin position="74"/>
        <end position="94"/>
    </location>
</feature>
<evidence type="ECO:0000313" key="2">
    <source>
        <dbReference type="EMBL" id="AUN96688.1"/>
    </source>
</evidence>
<sequence>MSLKTNDNNELSSRIVNLDFLRGFFILLALQQHFTYYINMWYVDYFRDTMALTSTYSVHFPMIGKQISSDTLNYWFAMVFTPWVSQVYLTMAAFNLAKKDQLSFGESLGSRFKVFGLIFLYFVFENFIVAPNFGQAISFYPIMLWMVVLGALSLVYKFLGIRGVLVLTLLSCLRFIIPVELISDFFESMVRSTIHPGYEYDARLEYFILSGCLGFIMGYVHYHLPMYKHKKDFLFAGMGLLLVLIYILIGDKFVMYRDDFFRTEHDLARTFSGTAYVLGIQAIVISAFLWLERRKIIFNIPLLNWMGIYSLMIFALHRILFVKVIAPTSVMFGSLFGRVLTASTLEVYIYIFITLALCYFVRVSPLSDIILQKRR</sequence>
<name>A0A2K9NMF5_BACTC</name>
<feature type="transmembrane region" description="Helical" evidence="1">
    <location>
        <begin position="206"/>
        <end position="224"/>
    </location>
</feature>
<feature type="transmembrane region" description="Helical" evidence="1">
    <location>
        <begin position="139"/>
        <end position="156"/>
    </location>
</feature>
<organism evidence="2 3">
    <name type="scientific">Bacteriovorax stolpii</name>
    <name type="common">Bdellovibrio stolpii</name>
    <dbReference type="NCBI Taxonomy" id="960"/>
    <lineage>
        <taxon>Bacteria</taxon>
        <taxon>Pseudomonadati</taxon>
        <taxon>Bdellovibrionota</taxon>
        <taxon>Bacteriovoracia</taxon>
        <taxon>Bacteriovoracales</taxon>
        <taxon>Bacteriovoracaceae</taxon>
        <taxon>Bacteriovorax</taxon>
    </lineage>
</organism>
<keyword evidence="1" id="KW-0812">Transmembrane</keyword>
<evidence type="ECO:0008006" key="4">
    <source>
        <dbReference type="Google" id="ProtNLM"/>
    </source>
</evidence>
<feature type="transmembrane region" description="Helical" evidence="1">
    <location>
        <begin position="303"/>
        <end position="327"/>
    </location>
</feature>
<dbReference type="Proteomes" id="UP000235584">
    <property type="component" value="Chromosome"/>
</dbReference>
<dbReference type="AlphaFoldDB" id="A0A2K9NMF5"/>
<feature type="transmembrane region" description="Helical" evidence="1">
    <location>
        <begin position="347"/>
        <end position="371"/>
    </location>
</feature>
<accession>A0A2K9NMF5</accession>
<feature type="transmembrane region" description="Helical" evidence="1">
    <location>
        <begin position="20"/>
        <end position="38"/>
    </location>
</feature>
<evidence type="ECO:0000313" key="3">
    <source>
        <dbReference type="Proteomes" id="UP000235584"/>
    </source>
</evidence>
<dbReference type="KEGG" id="bsto:C0V70_00900"/>